<dbReference type="RefSeq" id="WP_144884947.1">
    <property type="nucleotide sequence ID" value="NZ_VLLE01000002.1"/>
</dbReference>
<evidence type="ECO:0000256" key="2">
    <source>
        <dbReference type="ARBA" id="ARBA00023015"/>
    </source>
</evidence>
<dbReference type="Proteomes" id="UP000316167">
    <property type="component" value="Unassembled WGS sequence"/>
</dbReference>
<evidence type="ECO:0000259" key="6">
    <source>
        <dbReference type="Pfam" id="PF08281"/>
    </source>
</evidence>
<dbReference type="NCBIfam" id="TIGR02937">
    <property type="entry name" value="sigma70-ECF"/>
    <property type="match status" value="1"/>
</dbReference>
<dbReference type="SUPFAM" id="SSF88946">
    <property type="entry name" value="Sigma2 domain of RNA polymerase sigma factors"/>
    <property type="match status" value="1"/>
</dbReference>
<evidence type="ECO:0000256" key="3">
    <source>
        <dbReference type="ARBA" id="ARBA00023082"/>
    </source>
</evidence>
<dbReference type="InterPro" id="IPR036388">
    <property type="entry name" value="WH-like_DNA-bd_sf"/>
</dbReference>
<protein>
    <submittedName>
        <fullName evidence="7">RNA polymerase sigma-70 factor (ECF subfamily)</fullName>
    </submittedName>
</protein>
<gene>
    <name evidence="7" type="ORF">IQ13_1022</name>
</gene>
<feature type="domain" description="RNA polymerase sigma-70 region 2" evidence="5">
    <location>
        <begin position="28"/>
        <end position="92"/>
    </location>
</feature>
<dbReference type="AlphaFoldDB" id="A0A562SXJ5"/>
<feature type="domain" description="RNA polymerase sigma factor 70 region 4 type 2" evidence="6">
    <location>
        <begin position="122"/>
        <end position="172"/>
    </location>
</feature>
<evidence type="ECO:0000256" key="4">
    <source>
        <dbReference type="ARBA" id="ARBA00023163"/>
    </source>
</evidence>
<dbReference type="GO" id="GO:0006352">
    <property type="term" value="P:DNA-templated transcription initiation"/>
    <property type="evidence" value="ECO:0007669"/>
    <property type="project" value="InterPro"/>
</dbReference>
<dbReference type="InterPro" id="IPR014284">
    <property type="entry name" value="RNA_pol_sigma-70_dom"/>
</dbReference>
<dbReference type="InterPro" id="IPR013249">
    <property type="entry name" value="RNA_pol_sigma70_r4_t2"/>
</dbReference>
<dbReference type="Gene3D" id="1.10.10.10">
    <property type="entry name" value="Winged helix-like DNA-binding domain superfamily/Winged helix DNA-binding domain"/>
    <property type="match status" value="1"/>
</dbReference>
<proteinExistence type="inferred from homology"/>
<dbReference type="InterPro" id="IPR039425">
    <property type="entry name" value="RNA_pol_sigma-70-like"/>
</dbReference>
<dbReference type="InterPro" id="IPR007627">
    <property type="entry name" value="RNA_pol_sigma70_r2"/>
</dbReference>
<dbReference type="SUPFAM" id="SSF88659">
    <property type="entry name" value="Sigma3 and sigma4 domains of RNA polymerase sigma factors"/>
    <property type="match status" value="1"/>
</dbReference>
<comment type="caution">
    <text evidence="7">The sequence shown here is derived from an EMBL/GenBank/DDBJ whole genome shotgun (WGS) entry which is preliminary data.</text>
</comment>
<evidence type="ECO:0000256" key="1">
    <source>
        <dbReference type="ARBA" id="ARBA00010641"/>
    </source>
</evidence>
<reference evidence="7 8" key="1">
    <citation type="journal article" date="2015" name="Stand. Genomic Sci.">
        <title>Genomic Encyclopedia of Bacterial and Archaeal Type Strains, Phase III: the genomes of soil and plant-associated and newly described type strains.</title>
        <authorList>
            <person name="Whitman W.B."/>
            <person name="Woyke T."/>
            <person name="Klenk H.P."/>
            <person name="Zhou Y."/>
            <person name="Lilburn T.G."/>
            <person name="Beck B.J."/>
            <person name="De Vos P."/>
            <person name="Vandamme P."/>
            <person name="Eisen J.A."/>
            <person name="Garrity G."/>
            <person name="Hugenholtz P."/>
            <person name="Kyrpides N.C."/>
        </authorList>
    </citation>
    <scope>NUCLEOTIDE SEQUENCE [LARGE SCALE GENOMIC DNA]</scope>
    <source>
        <strain evidence="7 8">CGMCC 1.7271</strain>
    </source>
</reference>
<comment type="similarity">
    <text evidence="1">Belongs to the sigma-70 factor family. ECF subfamily.</text>
</comment>
<keyword evidence="4" id="KW-0804">Transcription</keyword>
<dbReference type="GO" id="GO:0016987">
    <property type="term" value="F:sigma factor activity"/>
    <property type="evidence" value="ECO:0007669"/>
    <property type="project" value="UniProtKB-KW"/>
</dbReference>
<accession>A0A562SXJ5</accession>
<keyword evidence="3" id="KW-0731">Sigma factor</keyword>
<keyword evidence="8" id="KW-1185">Reference proteome</keyword>
<evidence type="ECO:0000313" key="8">
    <source>
        <dbReference type="Proteomes" id="UP000316167"/>
    </source>
</evidence>
<dbReference type="EMBL" id="VLLE01000002">
    <property type="protein sequence ID" value="TWI85853.1"/>
    <property type="molecule type" value="Genomic_DNA"/>
</dbReference>
<name>A0A562SXJ5_9BACT</name>
<evidence type="ECO:0000259" key="5">
    <source>
        <dbReference type="Pfam" id="PF04542"/>
    </source>
</evidence>
<dbReference type="Pfam" id="PF04542">
    <property type="entry name" value="Sigma70_r2"/>
    <property type="match status" value="1"/>
</dbReference>
<sequence length="201" mass="22927">MRILTGDTELLDALKQGESHAFTEVYGMFYKPLCYFAEKITGNSSHAEDIATESFVKLLQKNPDFETLPHLKSFLYTTTKNACYDLLRMQKRHEQTHSEIKYLADISEEETEQAVIMAEVLQAIYEAIDQLPDKYKTVLKLALIEGMNNDEIVVQTGMAYQTVRNHKSEATKLLRISLFKNGSISSVVLFCSLLYIGEKLQ</sequence>
<keyword evidence="2" id="KW-0805">Transcription regulation</keyword>
<dbReference type="PANTHER" id="PTHR43133:SF46">
    <property type="entry name" value="RNA POLYMERASE SIGMA-70 FACTOR ECF SUBFAMILY"/>
    <property type="match status" value="1"/>
</dbReference>
<dbReference type="Gene3D" id="1.10.1740.10">
    <property type="match status" value="1"/>
</dbReference>
<dbReference type="GO" id="GO:0003677">
    <property type="term" value="F:DNA binding"/>
    <property type="evidence" value="ECO:0007669"/>
    <property type="project" value="InterPro"/>
</dbReference>
<organism evidence="7 8">
    <name type="scientific">Lacibacter cauensis</name>
    <dbReference type="NCBI Taxonomy" id="510947"/>
    <lineage>
        <taxon>Bacteria</taxon>
        <taxon>Pseudomonadati</taxon>
        <taxon>Bacteroidota</taxon>
        <taxon>Chitinophagia</taxon>
        <taxon>Chitinophagales</taxon>
        <taxon>Chitinophagaceae</taxon>
        <taxon>Lacibacter</taxon>
    </lineage>
</organism>
<dbReference type="Pfam" id="PF08281">
    <property type="entry name" value="Sigma70_r4_2"/>
    <property type="match status" value="1"/>
</dbReference>
<dbReference type="PANTHER" id="PTHR43133">
    <property type="entry name" value="RNA POLYMERASE ECF-TYPE SIGMA FACTO"/>
    <property type="match status" value="1"/>
</dbReference>
<evidence type="ECO:0000313" key="7">
    <source>
        <dbReference type="EMBL" id="TWI85853.1"/>
    </source>
</evidence>
<dbReference type="InterPro" id="IPR013325">
    <property type="entry name" value="RNA_pol_sigma_r2"/>
</dbReference>
<dbReference type="InterPro" id="IPR013324">
    <property type="entry name" value="RNA_pol_sigma_r3/r4-like"/>
</dbReference>
<dbReference type="OrthoDB" id="656273at2"/>